<gene>
    <name evidence="4" type="ORF">WQQ_38840</name>
</gene>
<dbReference type="EMBL" id="AKGD01000003">
    <property type="protein sequence ID" value="EIT68689.1"/>
    <property type="molecule type" value="Genomic_DNA"/>
</dbReference>
<proteinExistence type="inferred from homology"/>
<evidence type="ECO:0000259" key="2">
    <source>
        <dbReference type="SMART" id="SM01359"/>
    </source>
</evidence>
<dbReference type="Proteomes" id="UP000003704">
    <property type="component" value="Unassembled WGS sequence"/>
</dbReference>
<dbReference type="SMART" id="SM01359">
    <property type="entry name" value="A2M_N_2"/>
    <property type="match status" value="1"/>
</dbReference>
<dbReference type="GO" id="GO:0004866">
    <property type="term" value="F:endopeptidase inhibitor activity"/>
    <property type="evidence" value="ECO:0007669"/>
    <property type="project" value="InterPro"/>
</dbReference>
<evidence type="ECO:0008006" key="6">
    <source>
        <dbReference type="Google" id="ProtNLM"/>
    </source>
</evidence>
<reference evidence="4 5" key="1">
    <citation type="journal article" date="2012" name="J. Bacteriol.">
        <title>Genome Sequence of n-Alkane-Degrading Hydrocarboniphaga effusa Strain AP103T (ATCC BAA-332T).</title>
        <authorList>
            <person name="Chang H.K."/>
            <person name="Zylstra G.J."/>
            <person name="Chae J.C."/>
        </authorList>
    </citation>
    <scope>NUCLEOTIDE SEQUENCE [LARGE SCALE GENOMIC DNA]</scope>
    <source>
        <strain evidence="4 5">AP103</strain>
    </source>
</reference>
<dbReference type="InterPro" id="IPR002890">
    <property type="entry name" value="MG2"/>
</dbReference>
<evidence type="ECO:0000313" key="4">
    <source>
        <dbReference type="EMBL" id="EIT68689.1"/>
    </source>
</evidence>
<feature type="domain" description="Alpha-2-macroglobulin bait region" evidence="2">
    <location>
        <begin position="981"/>
        <end position="1159"/>
    </location>
</feature>
<dbReference type="InterPro" id="IPR041246">
    <property type="entry name" value="Bact_MG10"/>
</dbReference>
<dbReference type="Pfam" id="PF07703">
    <property type="entry name" value="A2M_BRD"/>
    <property type="match status" value="1"/>
</dbReference>
<accession>I7ZA13</accession>
<dbReference type="InterPro" id="IPR011625">
    <property type="entry name" value="A2M_N_BRD"/>
</dbReference>
<dbReference type="PANTHER" id="PTHR40094">
    <property type="entry name" value="ALPHA-2-MACROGLOBULIN HOMOLOG"/>
    <property type="match status" value="1"/>
</dbReference>
<dbReference type="PATRIC" id="fig|1172194.4.peg.3768"/>
<name>I7ZA13_9GAMM</name>
<dbReference type="Gene3D" id="2.60.40.1930">
    <property type="match status" value="1"/>
</dbReference>
<dbReference type="Pfam" id="PF11974">
    <property type="entry name" value="bMG3"/>
    <property type="match status" value="1"/>
</dbReference>
<evidence type="ECO:0000256" key="1">
    <source>
        <dbReference type="ARBA" id="ARBA00010556"/>
    </source>
</evidence>
<organism evidence="4 5">
    <name type="scientific">Hydrocarboniphaga effusa AP103</name>
    <dbReference type="NCBI Taxonomy" id="1172194"/>
    <lineage>
        <taxon>Bacteria</taxon>
        <taxon>Pseudomonadati</taxon>
        <taxon>Pseudomonadota</taxon>
        <taxon>Gammaproteobacteria</taxon>
        <taxon>Nevskiales</taxon>
        <taxon>Nevskiaceae</taxon>
        <taxon>Hydrocarboniphaga</taxon>
    </lineage>
</organism>
<sequence>MSPQGSVRDVAQVTIGFDEAMVPMGDPRLPAPADVVCGGAKGSGRWVDARNWAYDFEDTLPAGLRCSVKLKAELKTEAGAAITGKREFAFDTGGPAVRRSMPYEGASGIDSDQLFLLALDAPATRESIEQHAWCAVDNLSERLPVKLLEGAERKAVLDQREQLGYQYRRLLRDDGEDAWTKLSTEQTAQREQRLVLLRCARPLPDASGVDLVWGAGIAAAGGAATRTDQVLKFETRSAFTASFSCDRLNPQAGCVPVLPMSLRFSAPVPARLAAKVRIEGGGRKFEPKAFDDGEVVVDRIEFAAPFPESASLSVALPDDLADDAGRPLSNAGSFPLAIGTDAAPPLAKFPSEFGILELKQGGVLPVTLRDIEDPVNALAIGGKSKRIDDEAQVIDWMARVHRAANGRWEDRNFVQPGVDSVFAGDSEVASFEFKRPVGGKAFEVVGIPLREPGFHVVEIASPRLGEALIGPGKTRYVATTALVTNLSVHFKWGRESSLAFVTTLDRGKPVANADVRVVDGCDASPIWQGRSDENGIVRITATLPKPQTWSSCENGGDSAPLLVSARHDGDFSFVLSSWNEGISPYDFNLSMGLWDTPTIGHTVLDRSLFRAGETVSMKHYWRRHDAGGLRVPAEAPDKLVVEHIGGEQRVELPLSFDAHGIATSEWKIPDSARLGEYNLRLEGPEKPDGERISADSGSFRVEQYRVPLMRALVEPPKQPAIALESLPLDLYVGYFSGGGAGGLGVKLRSQLQPKALDFPGYDGYRFGAERIALGLVENGEYGDDGNDEGGKPASSRTQPLVLDANGSAHAVIDDLPKLDEPRTLVTELEYPDANGQIASVRGTVALWPAGVVVGVASGNVKAGDALKVQAVVLGVDGKPAANRPVSVTLYERKSHGYRKRLVGGFYAYSSSTETRKLGADCSGRSDAQGRFECSIAPKATGNITIEAVARDDEGRRSRATSSAWISGSDDDWFAQGDSDRMDVIPEQRQLAPGQKLKLQVRSPFRHATALVSIEREGVLDAFVTEISGSDPTIEVPMLDRYAPNVYVSVLALRPRVSDFRSRLASFLRWLRLDRFIGIEGGNPTAMVDLSKPAYRLGIAAVDVGWDAHRLLVKVKPAQPQYKTRDKASVDIEVKTADGKPLPEGAELAFTAVDEALLDLLPNRSVDVLEAMMQRRGIEVLTSTAQMQVVGKRHYGRKSAAPGGGGGRGAPREMLNSLLSWQARVPLDAQGRAKLEVPLNDALTEFRFTAVASAGSDRFGEGHASVRTTQDVQLLSGLPPLVREGDEYAAQFTLRNTSDQPQSIALSATLRDQSDAELPAPASQQISLPAQSAQPVHFTVSVPYGIGGLSWTVSAKSGSGETLDALRVTQQVAAAVPVRVQQATLLQIDGPQSLPVAAPSDALRGTTPESAARGGVRVALSPSLTASLAGVREWMQAYPYSCNEQQASRAIATNNREAWNTLMSRLPTALDGDGLAKYWAIDTLEGSDVLTSYLVQLADTSGWPIPDDTRERMLGGLERYAEGRIRRGGAIGNSVLVPRRLAAIEALSRHDRAKPQWLESMSFDPTLLPTSALIDWIGILQRVDKLPRKAERLAEAKSVLRARFDLQGTRLGLSSDQDSLSWWLMGSVDSNINRAILALLKEADWKADLPRLVRGAVDLQKRGHWDLSTANAWGSLALEQFAAAFERGKVTGSTRAELGEAIQQSDWNSVEAGADPPPLDLPWPLASGELKLAHDGGGAPWAIVQTRAAVPLREPFSAGYRIKRTITAVERKHQDRWSSGDVARIRLEVEAASDMGWVAVDDPVPAGSSIVGNLGRDSALLAAGEQAGGNAWPSFEERRFDAYRAYYEYVPKGRFSTEYTLRFNAAGRFTLPATRVEAMYAPEMFGETPNEVIEVKEP</sequence>
<evidence type="ECO:0000259" key="3">
    <source>
        <dbReference type="SMART" id="SM01360"/>
    </source>
</evidence>
<dbReference type="Pfam" id="PF17973">
    <property type="entry name" value="bMG10"/>
    <property type="match status" value="1"/>
</dbReference>
<dbReference type="PANTHER" id="PTHR40094:SF1">
    <property type="entry name" value="UBIQUITIN DOMAIN-CONTAINING PROTEIN"/>
    <property type="match status" value="1"/>
</dbReference>
<dbReference type="Pfam" id="PF01835">
    <property type="entry name" value="MG2"/>
    <property type="match status" value="1"/>
</dbReference>
<dbReference type="STRING" id="1172194.WQQ_38840"/>
<feature type="domain" description="Alpha-2-macroglobulin" evidence="3">
    <location>
        <begin position="1219"/>
        <end position="1307"/>
    </location>
</feature>
<dbReference type="InterPro" id="IPR051802">
    <property type="entry name" value="YfhM-like"/>
</dbReference>
<evidence type="ECO:0000313" key="5">
    <source>
        <dbReference type="Proteomes" id="UP000003704"/>
    </source>
</evidence>
<comment type="similarity">
    <text evidence="1">Belongs to the protease inhibitor I39 (alpha-2-macroglobulin) family. Bacterial alpha-2-macroglobulin subfamily.</text>
</comment>
<protein>
    <recommendedName>
        <fullName evidence="6">Alpha-2-macroglobulin</fullName>
    </recommendedName>
</protein>
<dbReference type="SMART" id="SM01360">
    <property type="entry name" value="A2M"/>
    <property type="match status" value="1"/>
</dbReference>
<dbReference type="Pfam" id="PF00207">
    <property type="entry name" value="A2M"/>
    <property type="match status" value="1"/>
</dbReference>
<dbReference type="InterPro" id="IPR001599">
    <property type="entry name" value="Macroglobln_a2"/>
</dbReference>
<dbReference type="InterPro" id="IPR021868">
    <property type="entry name" value="Alpha_2_Macroglob_MG3"/>
</dbReference>
<keyword evidence="5" id="KW-1185">Reference proteome</keyword>
<comment type="caution">
    <text evidence="4">The sequence shown here is derived from an EMBL/GenBank/DDBJ whole genome shotgun (WGS) entry which is preliminary data.</text>
</comment>